<dbReference type="KEGG" id="copr:Cop2CBH44_18260"/>
<name>A0A7G1HWS0_9BACT</name>
<accession>A0A7G1HWS0</accession>
<gene>
    <name evidence="1" type="ORF">Cop2CBH44_18260</name>
</gene>
<dbReference type="RefSeq" id="WP_021930541.1">
    <property type="nucleotide sequence ID" value="NZ_AP023322.1"/>
</dbReference>
<sequence length="1012" mass="110440">MNKRHFPWVFISQTLLCTSLVLLGNSCIDNKYDLNKDISMVIGIGGELGIPLGETEEKALRDLLGPDDIADLDTTDGAYGLHKKEDIIAKIERFDDVTIDEIDASTDFKITFKTLTIDPISFPENEPDITMSKEPISRPEMNITPIMGRSDLSTTLTLGSFPEGVIPEVKITLRRPDNVDFEISNIFCPTEITSISSVVLGSQAKLEWDLSDIKNKLRLSSGTITLTDFQINFPEGFVLSNPSKGKIVGDNVLSLVGEQLPCDRNIITFTLERYEKTIQNQNGSISGFTEEITYSGDLKFSISGVTTGTDAGDCNISMPLVLSCSPQVSDMHMSLSGVNVDVPQTVISNEVDITGINEEVTKINKVYFDESSKITVTSSPLNLGELALRGNNALIDFSSKLTFAPDNNTWDNGKLVITPSEIKNGFTKTVTLQSIDLSGEELSGTNNSKSIHFEPDFIVGSMKLTVSGNTTFSGLQEFNNNVKVPVKVTSAMLDVVDADVETSAFTSNLEEHSADIDIKDVSIPDKIEDLGWVQLKSPSKISLAMDVNPIPEGAGEMRFQNLNIDFPAFIELESDQKIEVHKDQGGNVLYRRLVLDGKGAIFTKNSVTRSWTNAGMKLNITKLDLTQAESYKLIEGKLSLSEVIKVSGNVVLGEGSISLTDLQGDINVDTKVSVAPMEVGIVACRVKENVTDENPHTKIDLGDLSDYLKEGSKLYLPKANFKLKASNPLGVPVDVDLVFKPYKNGRLLLMDAPSVPVSINAYQHVEDISNADTTRLMIVGKEYPENIPAPEGYTKIQFDRLSEVIEQVPDSIIIDAYPKADAPVAGSWHMVNLDRPNNDMDIKCEVGVPFALGDNINIVYCDTIDNIQDDLDDIFDKVTVSEIILNVKVTNGVPLNLKLKVIPLGPDAEEPISSSDLKVLFDDNTEGNIAAGSYDFDSQKTEPTETTVQIKIIEVNGSNALKRLDGLELKIEGGLGDQNKGTEGGVPLKTSQSIKAKVGLKVKGIQADMNEF</sequence>
<reference evidence="2" key="1">
    <citation type="submission" date="2020-07" db="EMBL/GenBank/DDBJ databases">
        <title>Complete genome sequencing of Coprobacter sp. strain 2CBH44.</title>
        <authorList>
            <person name="Sakamoto M."/>
            <person name="Murakami T."/>
            <person name="Mori H."/>
        </authorList>
    </citation>
    <scope>NUCLEOTIDE SEQUENCE [LARGE SCALE GENOMIC DNA]</scope>
    <source>
        <strain evidence="2">2CBH44</strain>
    </source>
</reference>
<protein>
    <submittedName>
        <fullName evidence="1">Uncharacterized protein</fullName>
    </submittedName>
</protein>
<evidence type="ECO:0000313" key="2">
    <source>
        <dbReference type="Proteomes" id="UP000594042"/>
    </source>
</evidence>
<keyword evidence="2" id="KW-1185">Reference proteome</keyword>
<dbReference type="Proteomes" id="UP000594042">
    <property type="component" value="Chromosome"/>
</dbReference>
<proteinExistence type="predicted"/>
<organism evidence="1 2">
    <name type="scientific">Coprobacter secundus subsp. similis</name>
    <dbReference type="NCBI Taxonomy" id="2751153"/>
    <lineage>
        <taxon>Bacteria</taxon>
        <taxon>Pseudomonadati</taxon>
        <taxon>Bacteroidota</taxon>
        <taxon>Bacteroidia</taxon>
        <taxon>Bacteroidales</taxon>
        <taxon>Barnesiellaceae</taxon>
        <taxon>Coprobacter</taxon>
    </lineage>
</organism>
<dbReference type="EMBL" id="AP023322">
    <property type="protein sequence ID" value="BCI63473.1"/>
    <property type="molecule type" value="Genomic_DNA"/>
</dbReference>
<dbReference type="AlphaFoldDB" id="A0A7G1HWS0"/>
<evidence type="ECO:0000313" key="1">
    <source>
        <dbReference type="EMBL" id="BCI63473.1"/>
    </source>
</evidence>